<evidence type="ECO:0000313" key="2">
    <source>
        <dbReference type="Proteomes" id="UP000001075"/>
    </source>
</evidence>
<evidence type="ECO:0000313" key="1">
    <source>
        <dbReference type="EMBL" id="EGW14228.1"/>
    </source>
</evidence>
<dbReference type="AlphaFoldDB" id="G3IIN0"/>
<sequence length="54" mass="6220">MHIKRKCSAPEPQPAALNLHFNILIPRPMLFCQPCVFFIQDPRAISESDLTLRD</sequence>
<name>G3IIN0_CRIGR</name>
<dbReference type="InParanoid" id="G3IIN0"/>
<dbReference type="EMBL" id="JH003061">
    <property type="protein sequence ID" value="EGW14228.1"/>
    <property type="molecule type" value="Genomic_DNA"/>
</dbReference>
<accession>G3IIN0</accession>
<protein>
    <submittedName>
        <fullName evidence="1">Uncharacterized protein</fullName>
    </submittedName>
</protein>
<dbReference type="Proteomes" id="UP000001075">
    <property type="component" value="Unassembled WGS sequence"/>
</dbReference>
<reference evidence="2" key="1">
    <citation type="journal article" date="2011" name="Nat. Biotechnol.">
        <title>The genomic sequence of the Chinese hamster ovary (CHO)-K1 cell line.</title>
        <authorList>
            <person name="Xu X."/>
            <person name="Nagarajan H."/>
            <person name="Lewis N.E."/>
            <person name="Pan S."/>
            <person name="Cai Z."/>
            <person name="Liu X."/>
            <person name="Chen W."/>
            <person name="Xie M."/>
            <person name="Wang W."/>
            <person name="Hammond S."/>
            <person name="Andersen M.R."/>
            <person name="Neff N."/>
            <person name="Passarelli B."/>
            <person name="Koh W."/>
            <person name="Fan H.C."/>
            <person name="Wang J."/>
            <person name="Gui Y."/>
            <person name="Lee K.H."/>
            <person name="Betenbaugh M.J."/>
            <person name="Quake S.R."/>
            <person name="Famili I."/>
            <person name="Palsson B.O."/>
            <person name="Wang J."/>
        </authorList>
    </citation>
    <scope>NUCLEOTIDE SEQUENCE [LARGE SCALE GENOMIC DNA]</scope>
    <source>
        <strain evidence="2">CHO K1 cell line</strain>
    </source>
</reference>
<organism evidence="1 2">
    <name type="scientific">Cricetulus griseus</name>
    <name type="common">Chinese hamster</name>
    <name type="synonym">Cricetulus barabensis griseus</name>
    <dbReference type="NCBI Taxonomy" id="10029"/>
    <lineage>
        <taxon>Eukaryota</taxon>
        <taxon>Metazoa</taxon>
        <taxon>Chordata</taxon>
        <taxon>Craniata</taxon>
        <taxon>Vertebrata</taxon>
        <taxon>Euteleostomi</taxon>
        <taxon>Mammalia</taxon>
        <taxon>Eutheria</taxon>
        <taxon>Euarchontoglires</taxon>
        <taxon>Glires</taxon>
        <taxon>Rodentia</taxon>
        <taxon>Myomorpha</taxon>
        <taxon>Muroidea</taxon>
        <taxon>Cricetidae</taxon>
        <taxon>Cricetinae</taxon>
        <taxon>Cricetulus</taxon>
    </lineage>
</organism>
<gene>
    <name evidence="1" type="ORF">I79_023703</name>
</gene>
<proteinExistence type="predicted"/>